<dbReference type="PROSITE" id="PS50088">
    <property type="entry name" value="ANK_REPEAT"/>
    <property type="match status" value="2"/>
</dbReference>
<dbReference type="EMBL" id="JAULSV010000002">
    <property type="protein sequence ID" value="KAK0652538.1"/>
    <property type="molecule type" value="Genomic_DNA"/>
</dbReference>
<dbReference type="PANTHER" id="PTHR24198:SF194">
    <property type="entry name" value="INVERSIN-A"/>
    <property type="match status" value="1"/>
</dbReference>
<protein>
    <submittedName>
        <fullName evidence="4">Ankyrin repeat-containing domain protein</fullName>
    </submittedName>
</protein>
<keyword evidence="2 3" id="KW-0040">ANK repeat</keyword>
<reference evidence="4" key="1">
    <citation type="submission" date="2023-06" db="EMBL/GenBank/DDBJ databases">
        <title>Genome-scale phylogeny and comparative genomics of the fungal order Sordariales.</title>
        <authorList>
            <consortium name="Lawrence Berkeley National Laboratory"/>
            <person name="Hensen N."/>
            <person name="Bonometti L."/>
            <person name="Westerberg I."/>
            <person name="Brannstrom I.O."/>
            <person name="Guillou S."/>
            <person name="Cros-Aarteil S."/>
            <person name="Calhoun S."/>
            <person name="Haridas S."/>
            <person name="Kuo A."/>
            <person name="Mondo S."/>
            <person name="Pangilinan J."/>
            <person name="Riley R."/>
            <person name="Labutti K."/>
            <person name="Andreopoulos B."/>
            <person name="Lipzen A."/>
            <person name="Chen C."/>
            <person name="Yanf M."/>
            <person name="Daum C."/>
            <person name="Ng V."/>
            <person name="Clum A."/>
            <person name="Steindorff A."/>
            <person name="Ohm R."/>
            <person name="Martin F."/>
            <person name="Silar P."/>
            <person name="Natvig D."/>
            <person name="Lalanne C."/>
            <person name="Gautier V."/>
            <person name="Ament-Velasquez S.L."/>
            <person name="Kruys A."/>
            <person name="Hutchinson M.I."/>
            <person name="Powell A.J."/>
            <person name="Barry K."/>
            <person name="Miller A.N."/>
            <person name="Grigoriev I.V."/>
            <person name="Debuchy R."/>
            <person name="Gladieux P."/>
            <person name="Thoren M.H."/>
            <person name="Johannesson H."/>
        </authorList>
    </citation>
    <scope>NUCLEOTIDE SEQUENCE</scope>
    <source>
        <strain evidence="4">SMH2532-1</strain>
    </source>
</reference>
<evidence type="ECO:0000313" key="5">
    <source>
        <dbReference type="Proteomes" id="UP001174936"/>
    </source>
</evidence>
<feature type="repeat" description="ANK" evidence="3">
    <location>
        <begin position="289"/>
        <end position="321"/>
    </location>
</feature>
<evidence type="ECO:0000256" key="3">
    <source>
        <dbReference type="PROSITE-ProRule" id="PRU00023"/>
    </source>
</evidence>
<proteinExistence type="predicted"/>
<dbReference type="InterPro" id="IPR002110">
    <property type="entry name" value="Ankyrin_rpt"/>
</dbReference>
<dbReference type="AlphaFoldDB" id="A0AA40CX86"/>
<evidence type="ECO:0000256" key="1">
    <source>
        <dbReference type="ARBA" id="ARBA00022737"/>
    </source>
</evidence>
<organism evidence="4 5">
    <name type="scientific">Cercophora newfieldiana</name>
    <dbReference type="NCBI Taxonomy" id="92897"/>
    <lineage>
        <taxon>Eukaryota</taxon>
        <taxon>Fungi</taxon>
        <taxon>Dikarya</taxon>
        <taxon>Ascomycota</taxon>
        <taxon>Pezizomycotina</taxon>
        <taxon>Sordariomycetes</taxon>
        <taxon>Sordariomycetidae</taxon>
        <taxon>Sordariales</taxon>
        <taxon>Lasiosphaeriaceae</taxon>
        <taxon>Cercophora</taxon>
    </lineage>
</organism>
<keyword evidence="5" id="KW-1185">Reference proteome</keyword>
<dbReference type="PANTHER" id="PTHR24198">
    <property type="entry name" value="ANKYRIN REPEAT AND PROTEIN KINASE DOMAIN-CONTAINING PROTEIN"/>
    <property type="match status" value="1"/>
</dbReference>
<dbReference type="PROSITE" id="PS50297">
    <property type="entry name" value="ANK_REP_REGION"/>
    <property type="match status" value="2"/>
</dbReference>
<evidence type="ECO:0000313" key="4">
    <source>
        <dbReference type="EMBL" id="KAK0652538.1"/>
    </source>
</evidence>
<evidence type="ECO:0000256" key="2">
    <source>
        <dbReference type="ARBA" id="ARBA00023043"/>
    </source>
</evidence>
<accession>A0AA40CX86</accession>
<comment type="caution">
    <text evidence="4">The sequence shown here is derived from an EMBL/GenBank/DDBJ whole genome shotgun (WGS) entry which is preliminary data.</text>
</comment>
<dbReference type="Gene3D" id="1.25.40.20">
    <property type="entry name" value="Ankyrin repeat-containing domain"/>
    <property type="match status" value="3"/>
</dbReference>
<feature type="repeat" description="ANK" evidence="3">
    <location>
        <begin position="132"/>
        <end position="164"/>
    </location>
</feature>
<sequence length="611" mass="67302">MAESRTVAGPDRLSRLPPALLLMVADKLKPHGADSETHGGADSKREGCIKALTALSQTSVTLNKILERELYKAAGTSATVWGAYFGRIDVLEHAISHGADINEQGTHRGVEQTARKATIAPDDLLFCGRYVSPATPLGYAVISGRNDVIRWLLEHGADINQKIMFGGRYWRPLHLSIALGHTSAAEILSDRGAAVGEGCPNPIALEDNWHAIHCAALYANTAMVERLVGIHGPDILTATAGSLSVAHIASGYFRTRRVESHSRAELISLLARLGADLSRDCQIPTPWYDTRTPLQSVLETGNWELAAVLIENGADISRLRIEDLACSNRDMEYDCHDNRPKGASDMRALAQQKDRNLRVPLLEKILAQPGFDVNDGDPEETALYRVVFEGDFALALILLDFGASPSMEVFDELLSSDPPWGPSLREDVIRKLFTSSTGTSVFQNETCLARYVSEWLEMSGRDWLVQYQHDTISIMLKSVSPDAKGLDGRTPILSILNRYLDEKMPRLYGCYRNYESESRGAWGASTIILLLEHGASLDIQDSSDRTAIDYALEIAKTYMYEEEERAVGVQMGVDILRCLSAHAQPGCISKEMRERGTMAIAELFIKYVLGD</sequence>
<name>A0AA40CX86_9PEZI</name>
<dbReference type="Proteomes" id="UP001174936">
    <property type="component" value="Unassembled WGS sequence"/>
</dbReference>
<dbReference type="InterPro" id="IPR036770">
    <property type="entry name" value="Ankyrin_rpt-contain_sf"/>
</dbReference>
<keyword evidence="1" id="KW-0677">Repeat</keyword>
<gene>
    <name evidence="4" type="ORF">B0T16DRAFT_505075</name>
</gene>
<dbReference type="SUPFAM" id="SSF48403">
    <property type="entry name" value="Ankyrin repeat"/>
    <property type="match status" value="2"/>
</dbReference>
<dbReference type="Pfam" id="PF13606">
    <property type="entry name" value="Ank_3"/>
    <property type="match status" value="1"/>
</dbReference>
<dbReference type="SMART" id="SM00248">
    <property type="entry name" value="ANK"/>
    <property type="match status" value="6"/>
</dbReference>